<evidence type="ECO:0000313" key="1">
    <source>
        <dbReference type="EMBL" id="OEG17222.1"/>
    </source>
</evidence>
<dbReference type="RefSeq" id="WP_069634543.1">
    <property type="nucleotide sequence ID" value="NZ_JXKZ01000002.1"/>
</dbReference>
<evidence type="ECO:0000313" key="2">
    <source>
        <dbReference type="Proteomes" id="UP000094764"/>
    </source>
</evidence>
<protein>
    <submittedName>
        <fullName evidence="1">Uncharacterized protein</fullName>
    </submittedName>
</protein>
<keyword evidence="2" id="KW-1185">Reference proteome</keyword>
<dbReference type="EMBL" id="MIKB01000012">
    <property type="protein sequence ID" value="OEG17222.1"/>
    <property type="molecule type" value="Genomic_DNA"/>
</dbReference>
<dbReference type="STRING" id="903983.BCR23_04255"/>
<dbReference type="InterPro" id="IPR032675">
    <property type="entry name" value="LRR_dom_sf"/>
</dbReference>
<dbReference type="SUPFAM" id="SSF52058">
    <property type="entry name" value="L domain-like"/>
    <property type="match status" value="1"/>
</dbReference>
<proteinExistence type="predicted"/>
<dbReference type="Gene3D" id="3.80.10.10">
    <property type="entry name" value="Ribonuclease Inhibitor"/>
    <property type="match status" value="1"/>
</dbReference>
<reference evidence="2" key="1">
    <citation type="submission" date="2016-09" db="EMBL/GenBank/DDBJ databases">
        <authorList>
            <person name="Gulvik C.A."/>
        </authorList>
    </citation>
    <scope>NUCLEOTIDE SEQUENCE [LARGE SCALE GENOMIC DNA]</scope>
    <source>
        <strain evidence="2">LMG 26306</strain>
    </source>
</reference>
<sequence length="262" mass="29276">MKKVKYLLGIVFLGSFIGIVGYSQGFSADEKRIYLSDDDLRQAVMDQINDVVENELPTVDQMKEVNEIKNGNNGSIEGIQYATNATEMRINNFKGITDFRPISGMKKLKTYYAYSSLIQGDEDKVIDISPFGELENLETLYFGYANIRDFSMLSQSLNLKSLHAFGGYSVKLPTVYVDENTKRFIMEHPVKYSQQFNGAKTVSGETNLGSTNPILENNAVIINTLDENVSSVNLSFEASSKDADASKGFFASFTCEVPVVWY</sequence>
<dbReference type="AlphaFoldDB" id="A0A1E5GX21"/>
<gene>
    <name evidence="1" type="ORF">BCR23_04255</name>
</gene>
<dbReference type="OrthoDB" id="2186443at2"/>
<accession>A0A1E5GX21</accession>
<dbReference type="Proteomes" id="UP000094764">
    <property type="component" value="Unassembled WGS sequence"/>
</dbReference>
<organism evidence="1 2">
    <name type="scientific">Enterococcus quebecensis</name>
    <dbReference type="NCBI Taxonomy" id="903983"/>
    <lineage>
        <taxon>Bacteria</taxon>
        <taxon>Bacillati</taxon>
        <taxon>Bacillota</taxon>
        <taxon>Bacilli</taxon>
        <taxon>Lactobacillales</taxon>
        <taxon>Enterococcaceae</taxon>
        <taxon>Enterococcus</taxon>
    </lineage>
</organism>
<comment type="caution">
    <text evidence="1">The sequence shown here is derived from an EMBL/GenBank/DDBJ whole genome shotgun (WGS) entry which is preliminary data.</text>
</comment>
<name>A0A1E5GX21_9ENTE</name>